<feature type="region of interest" description="Disordered" evidence="1">
    <location>
        <begin position="1"/>
        <end position="80"/>
    </location>
</feature>
<organism evidence="2 3">
    <name type="scientific">Araneus ventricosus</name>
    <name type="common">Orbweaver spider</name>
    <name type="synonym">Epeira ventricosa</name>
    <dbReference type="NCBI Taxonomy" id="182803"/>
    <lineage>
        <taxon>Eukaryota</taxon>
        <taxon>Metazoa</taxon>
        <taxon>Ecdysozoa</taxon>
        <taxon>Arthropoda</taxon>
        <taxon>Chelicerata</taxon>
        <taxon>Arachnida</taxon>
        <taxon>Araneae</taxon>
        <taxon>Araneomorphae</taxon>
        <taxon>Entelegynae</taxon>
        <taxon>Araneoidea</taxon>
        <taxon>Araneidae</taxon>
        <taxon>Araneus</taxon>
    </lineage>
</organism>
<protein>
    <submittedName>
        <fullName evidence="2">Uncharacterized protein</fullName>
    </submittedName>
</protein>
<dbReference type="EMBL" id="BGPR01015470">
    <property type="protein sequence ID" value="GBN69375.1"/>
    <property type="molecule type" value="Genomic_DNA"/>
</dbReference>
<dbReference type="AlphaFoldDB" id="A0A4Y2R233"/>
<comment type="caution">
    <text evidence="2">The sequence shown here is derived from an EMBL/GenBank/DDBJ whole genome shotgun (WGS) entry which is preliminary data.</text>
</comment>
<sequence length="167" mass="19045">MRSWKQTERQQLLMESSLAYPRGKEEKRRNSKKRQNSKGEQTLGYLGVVNPVTPKEDVPLRGNRTDQPSGWDTGRLIHREPKCTTRLMGRHARPTRGGILLSMRSRKQTERRQLLMESSLAYPQGKEEKAINSREEKTEGDKTLGYLGVVNPVSSKEDVPLGDCPLE</sequence>
<keyword evidence="3" id="KW-1185">Reference proteome</keyword>
<reference evidence="2 3" key="1">
    <citation type="journal article" date="2019" name="Sci. Rep.">
        <title>Orb-weaving spider Araneus ventricosus genome elucidates the spidroin gene catalogue.</title>
        <authorList>
            <person name="Kono N."/>
            <person name="Nakamura H."/>
            <person name="Ohtoshi R."/>
            <person name="Moran D.A.P."/>
            <person name="Shinohara A."/>
            <person name="Yoshida Y."/>
            <person name="Fujiwara M."/>
            <person name="Mori M."/>
            <person name="Tomita M."/>
            <person name="Arakawa K."/>
        </authorList>
    </citation>
    <scope>NUCLEOTIDE SEQUENCE [LARGE SCALE GENOMIC DNA]</scope>
</reference>
<accession>A0A4Y2R233</accession>
<gene>
    <name evidence="2" type="ORF">AVEN_15751_1</name>
</gene>
<evidence type="ECO:0000256" key="1">
    <source>
        <dbReference type="SAM" id="MobiDB-lite"/>
    </source>
</evidence>
<feature type="compositionally biased region" description="Basic and acidic residues" evidence="1">
    <location>
        <begin position="125"/>
        <end position="142"/>
    </location>
</feature>
<feature type="region of interest" description="Disordered" evidence="1">
    <location>
        <begin position="124"/>
        <end position="167"/>
    </location>
</feature>
<proteinExistence type="predicted"/>
<evidence type="ECO:0000313" key="3">
    <source>
        <dbReference type="Proteomes" id="UP000499080"/>
    </source>
</evidence>
<name>A0A4Y2R233_ARAVE</name>
<dbReference type="Proteomes" id="UP000499080">
    <property type="component" value="Unassembled WGS sequence"/>
</dbReference>
<evidence type="ECO:0000313" key="2">
    <source>
        <dbReference type="EMBL" id="GBN69375.1"/>
    </source>
</evidence>